<dbReference type="CDD" id="cd02619">
    <property type="entry name" value="Peptidase_C1"/>
    <property type="match status" value="1"/>
</dbReference>
<dbReference type="SUPFAM" id="SSF54001">
    <property type="entry name" value="Cysteine proteinases"/>
    <property type="match status" value="1"/>
</dbReference>
<evidence type="ECO:0000313" key="5">
    <source>
        <dbReference type="Proteomes" id="UP001367030"/>
    </source>
</evidence>
<organism evidence="4 5">
    <name type="scientific">Variovorax robiniae</name>
    <dbReference type="NCBI Taxonomy" id="1836199"/>
    <lineage>
        <taxon>Bacteria</taxon>
        <taxon>Pseudomonadati</taxon>
        <taxon>Pseudomonadota</taxon>
        <taxon>Betaproteobacteria</taxon>
        <taxon>Burkholderiales</taxon>
        <taxon>Comamonadaceae</taxon>
        <taxon>Variovorax</taxon>
    </lineage>
</organism>
<comment type="caution">
    <text evidence="4">The sequence shown here is derived from an EMBL/GenBank/DDBJ whole genome shotgun (WGS) entry which is preliminary data.</text>
</comment>
<dbReference type="Gene3D" id="3.90.70.10">
    <property type="entry name" value="Cysteine proteinases"/>
    <property type="match status" value="1"/>
</dbReference>
<dbReference type="InterPro" id="IPR052354">
    <property type="entry name" value="Cell_Wall_Dynamics_Protein"/>
</dbReference>
<dbReference type="Pfam" id="PF00112">
    <property type="entry name" value="Peptidase_C1"/>
    <property type="match status" value="1"/>
</dbReference>
<feature type="compositionally biased region" description="Basic and acidic residues" evidence="1">
    <location>
        <begin position="882"/>
        <end position="899"/>
    </location>
</feature>
<feature type="compositionally biased region" description="Low complexity" evidence="1">
    <location>
        <begin position="858"/>
        <end position="875"/>
    </location>
</feature>
<feature type="compositionally biased region" description="Polar residues" evidence="1">
    <location>
        <begin position="77"/>
        <end position="86"/>
    </location>
</feature>
<evidence type="ECO:0000256" key="1">
    <source>
        <dbReference type="SAM" id="MobiDB-lite"/>
    </source>
</evidence>
<name>A0ABU8X6W3_9BURK</name>
<dbReference type="InterPro" id="IPR038765">
    <property type="entry name" value="Papain-like_cys_pep_sf"/>
</dbReference>
<feature type="compositionally biased region" description="Polar residues" evidence="1">
    <location>
        <begin position="813"/>
        <end position="823"/>
    </location>
</feature>
<dbReference type="PANTHER" id="PTHR34408">
    <property type="entry name" value="FAMILY PROTEIN, PUTATIVE-RELATED"/>
    <property type="match status" value="1"/>
</dbReference>
<dbReference type="Gene3D" id="1.10.530.10">
    <property type="match status" value="1"/>
</dbReference>
<feature type="domain" description="Peptidase C1A papain C-terminal" evidence="2">
    <location>
        <begin position="274"/>
        <end position="462"/>
    </location>
</feature>
<evidence type="ECO:0000313" key="4">
    <source>
        <dbReference type="EMBL" id="MEJ8855528.1"/>
    </source>
</evidence>
<keyword evidence="5" id="KW-1185">Reference proteome</keyword>
<evidence type="ECO:0000259" key="3">
    <source>
        <dbReference type="Pfam" id="PF00182"/>
    </source>
</evidence>
<dbReference type="Pfam" id="PF00182">
    <property type="entry name" value="Glyco_hydro_19"/>
    <property type="match status" value="1"/>
</dbReference>
<accession>A0ABU8X6W3</accession>
<dbReference type="SUPFAM" id="SSF53955">
    <property type="entry name" value="Lysozyme-like"/>
    <property type="match status" value="1"/>
</dbReference>
<dbReference type="InterPro" id="IPR000726">
    <property type="entry name" value="Glyco_hydro_19_cat"/>
</dbReference>
<dbReference type="EMBL" id="JBBKZS010000004">
    <property type="protein sequence ID" value="MEJ8855528.1"/>
    <property type="molecule type" value="Genomic_DNA"/>
</dbReference>
<proteinExistence type="predicted"/>
<dbReference type="Proteomes" id="UP001367030">
    <property type="component" value="Unassembled WGS sequence"/>
</dbReference>
<dbReference type="InterPro" id="IPR000668">
    <property type="entry name" value="Peptidase_C1A_C"/>
</dbReference>
<dbReference type="PANTHER" id="PTHR34408:SF1">
    <property type="entry name" value="GLYCOSYL HYDROLASE FAMILY 19 DOMAIN-CONTAINING PROTEIN HI_1415"/>
    <property type="match status" value="1"/>
</dbReference>
<feature type="domain" description="Glycoside hydrolase family 19 catalytic" evidence="3">
    <location>
        <begin position="39"/>
        <end position="141"/>
    </location>
</feature>
<dbReference type="RefSeq" id="WP_340335593.1">
    <property type="nucleotide sequence ID" value="NZ_JBBKZS010000004.1"/>
</dbReference>
<feature type="region of interest" description="Disordered" evidence="1">
    <location>
        <begin position="858"/>
        <end position="899"/>
    </location>
</feature>
<reference evidence="4 5" key="1">
    <citation type="submission" date="2024-03" db="EMBL/GenBank/DDBJ databases">
        <title>Novel species of the genus Variovorax.</title>
        <authorList>
            <person name="Liu Q."/>
            <person name="Xin Y.-H."/>
        </authorList>
    </citation>
    <scope>NUCLEOTIDE SEQUENCE [LARGE SCALE GENOMIC DNA]</scope>
    <source>
        <strain evidence="4 5">KACC 18901</strain>
    </source>
</reference>
<feature type="region of interest" description="Disordered" evidence="1">
    <location>
        <begin position="813"/>
        <end position="833"/>
    </location>
</feature>
<feature type="region of interest" description="Disordered" evidence="1">
    <location>
        <begin position="72"/>
        <end position="97"/>
    </location>
</feature>
<sequence length="899" mass="98337">MLTDTQLAQIMVHASQKKRALYLAPLNAAMTEFGINTLRRSAAFIAQLAHESGEFNFMEEIWGPTAAQKRYEPPSSLAKTLGNTQPGDGKRFKGRGPIQLTGRANYQTFGGLLGLDLVGHPELAAAPEVGFRTAGLFWKRKGLNELADADNFTEITRRINGGQNGAAERVRFYERARLVLAPDFPAASGKPAQAAKARAAAKSAGKSAEPKDALLRGAEAIQKEPPPPAFVPPPADTLAVRPDTLDFRDLMYTPSLIEVPTHIPLGDYLDHEVPILDQGTEGACTGFGLATVANYLLIRRRVIPDKVPVSPRMLYDLARRYDEWPGEDYSGSSARGAMKGWHKHGICAETLYPFKAGKVDRKGMTKERVADSVRRPLGAYFRVNHKDLVAMHAAIAEVGVLYATSTVHQGWNNVGSDGFIEQSEQITGGHAFAIVAYDDQGFWLQNSWGTGWGLRGFGRVSYDDWLANGTDVWVARLGAPVTLRAKQSAATAHAATAEQSVAYSFADLRPHIVSVGNNGALKAGGDYGSNPDELAHVFEQDIPAMTASWKKLRVLLYAHGGLVNEQSAVQRLAEYRPELLKAEVYPLAFIWRTDYWTTFSNILKDAVSRRRPEGALDATKDFMLDRLDDALEPLARALSGKAAWSEMKQNALLAANAGCASVLVADHLKKLAKAAEKNGQALEIHLVGHSAGSIVHAPVVKLLTARGLPIETCTLWAPACTVDLFKQYYVPAMQSKMLRKLAVYALKDKTERDDDCAKIYNKSLLYLVSNACEDKVRIPLFRDGVPILGMEKAFDTELRKIFNTHGAELVLTPNTEPDGSLNASEAMHHGDFDDDRKTVMSTFRRIAAGAGKAQAKAAEKLPATAAPIHTTAAKPMFPHTESSLRDRRQQIDERTRQRG</sequence>
<gene>
    <name evidence="4" type="ORF">WKW79_13165</name>
</gene>
<dbReference type="InterPro" id="IPR023346">
    <property type="entry name" value="Lysozyme-like_dom_sf"/>
</dbReference>
<protein>
    <submittedName>
        <fullName evidence="4">C1 family peptidase</fullName>
    </submittedName>
</protein>
<evidence type="ECO:0000259" key="2">
    <source>
        <dbReference type="Pfam" id="PF00112"/>
    </source>
</evidence>